<accession>A0A453A4C6</accession>
<dbReference type="EnsemblPlants" id="AET1Gv21036900.42">
    <property type="protein sequence ID" value="AET1Gv21036900.42"/>
    <property type="gene ID" value="AET1Gv21036900"/>
</dbReference>
<dbReference type="AlphaFoldDB" id="A0A453A4C6"/>
<sequence length="409" mass="46183">RPPVTAPLFLQVNVGKKEYIGDIGQDGFSLPVTSIRDSMVMTLYNADKELVSKTEVKTKLIVELGTMDVIFTLDSGGTIILQLQFFLSDEDRKRIQEMRNSVMKRKQQELLGNGDEFYFQEDSPLPKGHAEDIPGIPSKDDQLTLQKSMSLDDLKNRVFFSETSVDSDMVASKDIPLQIGGNTSMLEGPIDIDSEKGQGKPKSRSSSVVKKMISAFESSSPQVQNPSLYRETIALLLKFFCHTLKKVQIILHRLLKFAWPAGSAFGAKDQIRELVGRDAVGFFFRDFHQPFTQASYSRCISGRSRPHPDRARAREASHDHRQQETEHIFWKDRPVKHTRKPKTELQAERRSERHDSLGEAVSGKAPASLHLHLLIGAAGEPLWCDVCRRVDQPSARLHHHCEQAAERHC</sequence>
<reference evidence="2" key="3">
    <citation type="journal article" date="2017" name="Nature">
        <title>Genome sequence of the progenitor of the wheat D genome Aegilops tauschii.</title>
        <authorList>
            <person name="Luo M.C."/>
            <person name="Gu Y.Q."/>
            <person name="Puiu D."/>
            <person name="Wang H."/>
            <person name="Twardziok S.O."/>
            <person name="Deal K.R."/>
            <person name="Huo N."/>
            <person name="Zhu T."/>
            <person name="Wang L."/>
            <person name="Wang Y."/>
            <person name="McGuire P.E."/>
            <person name="Liu S."/>
            <person name="Long H."/>
            <person name="Ramasamy R.K."/>
            <person name="Rodriguez J.C."/>
            <person name="Van S.L."/>
            <person name="Yuan L."/>
            <person name="Wang Z."/>
            <person name="Xia Z."/>
            <person name="Xiao L."/>
            <person name="Anderson O.D."/>
            <person name="Ouyang S."/>
            <person name="Liang Y."/>
            <person name="Zimin A.V."/>
            <person name="Pertea G."/>
            <person name="Qi P."/>
            <person name="Bennetzen J.L."/>
            <person name="Dai X."/>
            <person name="Dawson M.W."/>
            <person name="Muller H.G."/>
            <person name="Kugler K."/>
            <person name="Rivarola-Duarte L."/>
            <person name="Spannagl M."/>
            <person name="Mayer K.F.X."/>
            <person name="Lu F.H."/>
            <person name="Bevan M.W."/>
            <person name="Leroy P."/>
            <person name="Li P."/>
            <person name="You F.M."/>
            <person name="Sun Q."/>
            <person name="Liu Z."/>
            <person name="Lyons E."/>
            <person name="Wicker T."/>
            <person name="Salzberg S.L."/>
            <person name="Devos K.M."/>
            <person name="Dvorak J."/>
        </authorList>
    </citation>
    <scope>NUCLEOTIDE SEQUENCE [LARGE SCALE GENOMIC DNA]</scope>
    <source>
        <strain evidence="2">cv. AL8/78</strain>
    </source>
</reference>
<feature type="compositionally biased region" description="Basic and acidic residues" evidence="1">
    <location>
        <begin position="306"/>
        <end position="357"/>
    </location>
</feature>
<dbReference type="Proteomes" id="UP000015105">
    <property type="component" value="Chromosome 1D"/>
</dbReference>
<proteinExistence type="predicted"/>
<name>A0A453A4C6_AEGTS</name>
<reference evidence="2" key="4">
    <citation type="submission" date="2019-03" db="UniProtKB">
        <authorList>
            <consortium name="EnsemblPlants"/>
        </authorList>
    </citation>
    <scope>IDENTIFICATION</scope>
</reference>
<evidence type="ECO:0000313" key="3">
    <source>
        <dbReference type="Proteomes" id="UP000015105"/>
    </source>
</evidence>
<protein>
    <submittedName>
        <fullName evidence="2">Uncharacterized protein</fullName>
    </submittedName>
</protein>
<organism evidence="2 3">
    <name type="scientific">Aegilops tauschii subsp. strangulata</name>
    <name type="common">Goatgrass</name>
    <dbReference type="NCBI Taxonomy" id="200361"/>
    <lineage>
        <taxon>Eukaryota</taxon>
        <taxon>Viridiplantae</taxon>
        <taxon>Streptophyta</taxon>
        <taxon>Embryophyta</taxon>
        <taxon>Tracheophyta</taxon>
        <taxon>Spermatophyta</taxon>
        <taxon>Magnoliopsida</taxon>
        <taxon>Liliopsida</taxon>
        <taxon>Poales</taxon>
        <taxon>Poaceae</taxon>
        <taxon>BOP clade</taxon>
        <taxon>Pooideae</taxon>
        <taxon>Triticodae</taxon>
        <taxon>Triticeae</taxon>
        <taxon>Triticinae</taxon>
        <taxon>Aegilops</taxon>
    </lineage>
</organism>
<keyword evidence="3" id="KW-1185">Reference proteome</keyword>
<evidence type="ECO:0000256" key="1">
    <source>
        <dbReference type="SAM" id="MobiDB-lite"/>
    </source>
</evidence>
<dbReference type="Gramene" id="AET1Gv21036900.42">
    <property type="protein sequence ID" value="AET1Gv21036900.42"/>
    <property type="gene ID" value="AET1Gv21036900"/>
</dbReference>
<reference evidence="3" key="2">
    <citation type="journal article" date="2017" name="Nat. Plants">
        <title>The Aegilops tauschii genome reveals multiple impacts of transposons.</title>
        <authorList>
            <person name="Zhao G."/>
            <person name="Zou C."/>
            <person name="Li K."/>
            <person name="Wang K."/>
            <person name="Li T."/>
            <person name="Gao L."/>
            <person name="Zhang X."/>
            <person name="Wang H."/>
            <person name="Yang Z."/>
            <person name="Liu X."/>
            <person name="Jiang W."/>
            <person name="Mao L."/>
            <person name="Kong X."/>
            <person name="Jiao Y."/>
            <person name="Jia J."/>
        </authorList>
    </citation>
    <scope>NUCLEOTIDE SEQUENCE [LARGE SCALE GENOMIC DNA]</scope>
    <source>
        <strain evidence="3">cv. AL8/78</strain>
    </source>
</reference>
<evidence type="ECO:0000313" key="2">
    <source>
        <dbReference type="EnsemblPlants" id="AET1Gv21036900.42"/>
    </source>
</evidence>
<dbReference type="PANTHER" id="PTHR36810">
    <property type="entry name" value="BNACNNG47150D PROTEIN"/>
    <property type="match status" value="1"/>
</dbReference>
<reference evidence="2" key="5">
    <citation type="journal article" date="2021" name="G3 (Bethesda)">
        <title>Aegilops tauschii genome assembly Aet v5.0 features greater sequence contiguity and improved annotation.</title>
        <authorList>
            <person name="Wang L."/>
            <person name="Zhu T."/>
            <person name="Rodriguez J.C."/>
            <person name="Deal K.R."/>
            <person name="Dubcovsky J."/>
            <person name="McGuire P.E."/>
            <person name="Lux T."/>
            <person name="Spannagl M."/>
            <person name="Mayer K.F.X."/>
            <person name="Baldrich P."/>
            <person name="Meyers B.C."/>
            <person name="Huo N."/>
            <person name="Gu Y.Q."/>
            <person name="Zhou H."/>
            <person name="Devos K.M."/>
            <person name="Bennetzen J.L."/>
            <person name="Unver T."/>
            <person name="Budak H."/>
            <person name="Gulick P.J."/>
            <person name="Galiba G."/>
            <person name="Kalapos B."/>
            <person name="Nelson D.R."/>
            <person name="Li P."/>
            <person name="You F.M."/>
            <person name="Luo M.C."/>
            <person name="Dvorak J."/>
        </authorList>
    </citation>
    <scope>NUCLEOTIDE SEQUENCE [LARGE SCALE GENOMIC DNA]</scope>
    <source>
        <strain evidence="2">cv. AL8/78</strain>
    </source>
</reference>
<reference evidence="3" key="1">
    <citation type="journal article" date="2014" name="Science">
        <title>Ancient hybridizations among the ancestral genomes of bread wheat.</title>
        <authorList>
            <consortium name="International Wheat Genome Sequencing Consortium,"/>
            <person name="Marcussen T."/>
            <person name="Sandve S.R."/>
            <person name="Heier L."/>
            <person name="Spannagl M."/>
            <person name="Pfeifer M."/>
            <person name="Jakobsen K.S."/>
            <person name="Wulff B.B."/>
            <person name="Steuernagel B."/>
            <person name="Mayer K.F."/>
            <person name="Olsen O.A."/>
        </authorList>
    </citation>
    <scope>NUCLEOTIDE SEQUENCE [LARGE SCALE GENOMIC DNA]</scope>
    <source>
        <strain evidence="3">cv. AL8/78</strain>
    </source>
</reference>
<feature type="region of interest" description="Disordered" evidence="1">
    <location>
        <begin position="299"/>
        <end position="361"/>
    </location>
</feature>
<dbReference type="PANTHER" id="PTHR36810:SF1">
    <property type="entry name" value="OS05G0232200 PROTEIN"/>
    <property type="match status" value="1"/>
</dbReference>